<dbReference type="AlphaFoldDB" id="A0A3N4MDZ8"/>
<proteinExistence type="predicted"/>
<organism evidence="2 3">
    <name type="scientific">Chitinophaga barathri</name>
    <dbReference type="NCBI Taxonomy" id="1647451"/>
    <lineage>
        <taxon>Bacteria</taxon>
        <taxon>Pseudomonadati</taxon>
        <taxon>Bacteroidota</taxon>
        <taxon>Chitinophagia</taxon>
        <taxon>Chitinophagales</taxon>
        <taxon>Chitinophagaceae</taxon>
        <taxon>Chitinophaga</taxon>
    </lineage>
</organism>
<keyword evidence="3" id="KW-1185">Reference proteome</keyword>
<feature type="region of interest" description="Disordered" evidence="1">
    <location>
        <begin position="1"/>
        <end position="21"/>
    </location>
</feature>
<protein>
    <submittedName>
        <fullName evidence="2">Uncharacterized protein</fullName>
    </submittedName>
</protein>
<reference evidence="3" key="1">
    <citation type="submission" date="2018-11" db="EMBL/GenBank/DDBJ databases">
        <title>Chitinophaga lutea sp.nov., isolate from arsenic contaminated soil.</title>
        <authorList>
            <person name="Zong Y."/>
        </authorList>
    </citation>
    <scope>NUCLEOTIDE SEQUENCE [LARGE SCALE GENOMIC DNA]</scope>
    <source>
        <strain evidence="3">YLT18</strain>
    </source>
</reference>
<accession>A0A3N4MDZ8</accession>
<evidence type="ECO:0000313" key="2">
    <source>
        <dbReference type="EMBL" id="RPD39837.1"/>
    </source>
</evidence>
<sequence length="240" mass="26501">MTEVTPIDGKNGRKAAASSATNKDASLDGLTDLYYYVGNGTVIKSGHQTSDSPDFGTFRDSLLPGDYYVYVSAAPQPIPEHPVGAFPEIFYKGTTLVVTAETPDTISLVLARRVGLLELNITDAQPSDSIRVTCSYEYASFDEYRIMPMGYRTTPMPITARSTTQFSEFILTVSYLTITIEYLDRVSHTFKSKNLSAKVENNNKTTITGKLYPDAPDSPQSQFNIKVDRTWGDSPTNINF</sequence>
<evidence type="ECO:0000256" key="1">
    <source>
        <dbReference type="SAM" id="MobiDB-lite"/>
    </source>
</evidence>
<comment type="caution">
    <text evidence="2">The sequence shown here is derived from an EMBL/GenBank/DDBJ whole genome shotgun (WGS) entry which is preliminary data.</text>
</comment>
<evidence type="ECO:0000313" key="3">
    <source>
        <dbReference type="Proteomes" id="UP000279089"/>
    </source>
</evidence>
<name>A0A3N4MDZ8_9BACT</name>
<dbReference type="Proteomes" id="UP000279089">
    <property type="component" value="Unassembled WGS sequence"/>
</dbReference>
<dbReference type="EMBL" id="RMBX01000009">
    <property type="protein sequence ID" value="RPD39837.1"/>
    <property type="molecule type" value="Genomic_DNA"/>
</dbReference>
<gene>
    <name evidence="2" type="ORF">EG028_17050</name>
</gene>